<dbReference type="InterPro" id="IPR050595">
    <property type="entry name" value="Bact_response_regulator"/>
</dbReference>
<reference evidence="6 7" key="1">
    <citation type="journal article" date="2016" name="Genome Announc.">
        <title>Complete Genome Sequence of Methylobacterium populi P-1M, Isolated from Pink-Pigmented Household Biofilm.</title>
        <authorList>
            <person name="Morohoshi T."/>
            <person name="Ikeda T."/>
        </authorList>
    </citation>
    <scope>NUCLEOTIDE SEQUENCE [LARGE SCALE GENOMIC DNA]</scope>
    <source>
        <strain evidence="6 7">P-1M</strain>
    </source>
</reference>
<dbReference type="Pfam" id="PF00072">
    <property type="entry name" value="Response_reg"/>
    <property type="match status" value="1"/>
</dbReference>
<sequence>MAQSRDPTPTYVLVVEDDPILMMSLVDFVEQADCEAIEATSVTEALQILENRADIRTVFADLDMRGSTIGMQMAMTIRDRWPPIELLMVSSQPWDAAQIPQRGVVLGKPFDRRRIEAVIRKFAA</sequence>
<dbReference type="OrthoDB" id="9784719at2"/>
<dbReference type="Proteomes" id="UP000218288">
    <property type="component" value="Chromosome"/>
</dbReference>
<dbReference type="SUPFAM" id="SSF52172">
    <property type="entry name" value="CheY-like"/>
    <property type="match status" value="1"/>
</dbReference>
<evidence type="ECO:0000256" key="3">
    <source>
        <dbReference type="ARBA" id="ARBA00023163"/>
    </source>
</evidence>
<dbReference type="InterPro" id="IPR011006">
    <property type="entry name" value="CheY-like_superfamily"/>
</dbReference>
<accession>A0A160PIH4</accession>
<gene>
    <name evidence="6" type="ORF">MPPM_2865</name>
</gene>
<dbReference type="PROSITE" id="PS50110">
    <property type="entry name" value="RESPONSE_REGULATORY"/>
    <property type="match status" value="1"/>
</dbReference>
<evidence type="ECO:0000256" key="4">
    <source>
        <dbReference type="PROSITE-ProRule" id="PRU00169"/>
    </source>
</evidence>
<keyword evidence="2" id="KW-0805">Transcription regulation</keyword>
<dbReference type="InterPro" id="IPR001789">
    <property type="entry name" value="Sig_transdc_resp-reg_receiver"/>
</dbReference>
<organism evidence="6 7">
    <name type="scientific">Methylorubrum populi</name>
    <dbReference type="NCBI Taxonomy" id="223967"/>
    <lineage>
        <taxon>Bacteria</taxon>
        <taxon>Pseudomonadati</taxon>
        <taxon>Pseudomonadota</taxon>
        <taxon>Alphaproteobacteria</taxon>
        <taxon>Hyphomicrobiales</taxon>
        <taxon>Methylobacteriaceae</taxon>
        <taxon>Methylorubrum</taxon>
    </lineage>
</organism>
<feature type="domain" description="Response regulatory" evidence="5">
    <location>
        <begin position="11"/>
        <end position="123"/>
    </location>
</feature>
<keyword evidence="3" id="KW-0804">Transcription</keyword>
<dbReference type="SMART" id="SM00448">
    <property type="entry name" value="REC"/>
    <property type="match status" value="1"/>
</dbReference>
<dbReference type="EMBL" id="AP014809">
    <property type="protein sequence ID" value="BAU91470.1"/>
    <property type="molecule type" value="Genomic_DNA"/>
</dbReference>
<evidence type="ECO:0000256" key="2">
    <source>
        <dbReference type="ARBA" id="ARBA00023015"/>
    </source>
</evidence>
<feature type="modified residue" description="4-aspartylphosphate" evidence="4">
    <location>
        <position position="61"/>
    </location>
</feature>
<dbReference type="Gene3D" id="3.40.50.2300">
    <property type="match status" value="1"/>
</dbReference>
<keyword evidence="1 4" id="KW-0597">Phosphoprotein</keyword>
<dbReference type="AlphaFoldDB" id="A0A160PIH4"/>
<evidence type="ECO:0000259" key="5">
    <source>
        <dbReference type="PROSITE" id="PS50110"/>
    </source>
</evidence>
<evidence type="ECO:0000313" key="6">
    <source>
        <dbReference type="EMBL" id="BAU91470.1"/>
    </source>
</evidence>
<name>A0A160PIH4_9HYPH</name>
<protein>
    <submittedName>
        <fullName evidence="6">Response regulator receiver protein</fullName>
    </submittedName>
</protein>
<dbReference type="GO" id="GO:0000160">
    <property type="term" value="P:phosphorelay signal transduction system"/>
    <property type="evidence" value="ECO:0007669"/>
    <property type="project" value="InterPro"/>
</dbReference>
<dbReference type="PANTHER" id="PTHR44591:SF3">
    <property type="entry name" value="RESPONSE REGULATORY DOMAIN-CONTAINING PROTEIN"/>
    <property type="match status" value="1"/>
</dbReference>
<evidence type="ECO:0000256" key="1">
    <source>
        <dbReference type="ARBA" id="ARBA00022553"/>
    </source>
</evidence>
<dbReference type="PANTHER" id="PTHR44591">
    <property type="entry name" value="STRESS RESPONSE REGULATOR PROTEIN 1"/>
    <property type="match status" value="1"/>
</dbReference>
<proteinExistence type="predicted"/>
<dbReference type="RefSeq" id="WP_096485568.1">
    <property type="nucleotide sequence ID" value="NZ_AP014809.1"/>
</dbReference>
<evidence type="ECO:0000313" key="7">
    <source>
        <dbReference type="Proteomes" id="UP000218288"/>
    </source>
</evidence>